<accession>A0ABY4F597</accession>
<evidence type="ECO:0008006" key="4">
    <source>
        <dbReference type="Google" id="ProtNLM"/>
    </source>
</evidence>
<evidence type="ECO:0000313" key="2">
    <source>
        <dbReference type="EMBL" id="UOQ51833.1"/>
    </source>
</evidence>
<dbReference type="EMBL" id="CP095049">
    <property type="protein sequence ID" value="UOQ51833.1"/>
    <property type="molecule type" value="Genomic_DNA"/>
</dbReference>
<dbReference type="Proteomes" id="UP000831785">
    <property type="component" value="Chromosome"/>
</dbReference>
<evidence type="ECO:0000256" key="1">
    <source>
        <dbReference type="SAM" id="SignalP"/>
    </source>
</evidence>
<feature type="chain" id="PRO_5045582497" description="DUF4919 domain-containing protein" evidence="1">
    <location>
        <begin position="23"/>
        <end position="200"/>
    </location>
</feature>
<gene>
    <name evidence="2" type="ORF">MUN80_18970</name>
</gene>
<reference evidence="2 3" key="1">
    <citation type="submission" date="2022-04" db="EMBL/GenBank/DDBJ databases">
        <title>Hymenobacter sp. isolated from the air.</title>
        <authorList>
            <person name="Won M."/>
            <person name="Lee C.-M."/>
            <person name="Woen H.-Y."/>
            <person name="Kwon S.-W."/>
        </authorList>
    </citation>
    <scope>NUCLEOTIDE SEQUENCE [LARGE SCALE GENOMIC DNA]</scope>
    <source>
        <strain evidence="3">5116 S-27</strain>
    </source>
</reference>
<keyword evidence="1" id="KW-0732">Signal</keyword>
<sequence>MKVFAWILGASLLLALPFQSAAQTRKRTRGRARIQKTVPAAKAAVAPALVYQAAYQHILRSPEFEEYRQPCVAVFDSLVFQDYVTFSEALRTELNFPKDHPQVQLLDSLFRMDERADHKPFYSPLAAKLTATSGTQKGCTVILFSRLSQNTLLAEVSLNEEGGARVRDIVSPLNKTLRYLLLFSPDGKVKRYYTRVLNNN</sequence>
<organism evidence="2 3">
    <name type="scientific">Hymenobacter cellulosivorans</name>
    <dbReference type="NCBI Taxonomy" id="2932249"/>
    <lineage>
        <taxon>Bacteria</taxon>
        <taxon>Pseudomonadati</taxon>
        <taxon>Bacteroidota</taxon>
        <taxon>Cytophagia</taxon>
        <taxon>Cytophagales</taxon>
        <taxon>Hymenobacteraceae</taxon>
        <taxon>Hymenobacter</taxon>
    </lineage>
</organism>
<keyword evidence="3" id="KW-1185">Reference proteome</keyword>
<name>A0ABY4F597_9BACT</name>
<dbReference type="RefSeq" id="WP_244715251.1">
    <property type="nucleotide sequence ID" value="NZ_CP095049.1"/>
</dbReference>
<evidence type="ECO:0000313" key="3">
    <source>
        <dbReference type="Proteomes" id="UP000831785"/>
    </source>
</evidence>
<feature type="signal peptide" evidence="1">
    <location>
        <begin position="1"/>
        <end position="22"/>
    </location>
</feature>
<protein>
    <recommendedName>
        <fullName evidence="4">DUF4919 domain-containing protein</fullName>
    </recommendedName>
</protein>
<proteinExistence type="predicted"/>